<dbReference type="EMBL" id="JAGDFL010000707">
    <property type="protein sequence ID" value="KAG7382630.1"/>
    <property type="molecule type" value="Genomic_DNA"/>
</dbReference>
<keyword evidence="3" id="KW-1185">Reference proteome</keyword>
<feature type="compositionally biased region" description="Basic and acidic residues" evidence="1">
    <location>
        <begin position="61"/>
        <end position="70"/>
    </location>
</feature>
<feature type="compositionally biased region" description="Low complexity" evidence="1">
    <location>
        <begin position="158"/>
        <end position="172"/>
    </location>
</feature>
<dbReference type="Proteomes" id="UP000693981">
    <property type="component" value="Unassembled WGS sequence"/>
</dbReference>
<protein>
    <submittedName>
        <fullName evidence="2">Uncharacterized protein</fullName>
    </submittedName>
</protein>
<feature type="compositionally biased region" description="Basic and acidic residues" evidence="1">
    <location>
        <begin position="89"/>
        <end position="101"/>
    </location>
</feature>
<evidence type="ECO:0000313" key="3">
    <source>
        <dbReference type="Proteomes" id="UP000693981"/>
    </source>
</evidence>
<comment type="caution">
    <text evidence="2">The sequence shown here is derived from an EMBL/GenBank/DDBJ whole genome shotgun (WGS) entry which is preliminary data.</text>
</comment>
<feature type="compositionally biased region" description="Polar residues" evidence="1">
    <location>
        <begin position="180"/>
        <end position="203"/>
    </location>
</feature>
<feature type="region of interest" description="Disordered" evidence="1">
    <location>
        <begin position="56"/>
        <end position="138"/>
    </location>
</feature>
<sequence length="393" mass="44179">MIGSAIFWEGLDFTPWMRFVPASYFSSAKVILQGELMRGIKHRPWDRVPAEFQEYVNSGPSKEDDTHADPDYDDNGVSPKDDDEDNNSDADHQGGESRSEGSSDDGNSDEDSQVSPPRVDPLAFESSDESDDDLPYNPELGKYYYSGSKGKGHFALQLSSSSKSSSTKSSGLSRKRHAQDQGSLTPIKNLKSSTLVQTPSTKVISPRVGTRTRSPLAGVPLADLTPAELEEVGVPDTEDVKSWHHYGILVKHYSVKTPQIPGFPSFDLQKSQIKEGKARWDLAAYQKILKTKSWDAMFEGRERDLYFPRLTDLDLGVHAWIQGYVNWMSQRRRGVWESLPWITMDPSKDTVYAGLYSSRQERREKIQKGLKALQTRRSKIDGFPKRLDVEPAL</sequence>
<proteinExistence type="predicted"/>
<organism evidence="2 3">
    <name type="scientific">Phytophthora boehmeriae</name>
    <dbReference type="NCBI Taxonomy" id="109152"/>
    <lineage>
        <taxon>Eukaryota</taxon>
        <taxon>Sar</taxon>
        <taxon>Stramenopiles</taxon>
        <taxon>Oomycota</taxon>
        <taxon>Peronosporomycetes</taxon>
        <taxon>Peronosporales</taxon>
        <taxon>Peronosporaceae</taxon>
        <taxon>Phytophthora</taxon>
    </lineage>
</organism>
<reference evidence="2" key="1">
    <citation type="submission" date="2021-02" db="EMBL/GenBank/DDBJ databases">
        <authorList>
            <person name="Palmer J.M."/>
        </authorList>
    </citation>
    <scope>NUCLEOTIDE SEQUENCE</scope>
    <source>
        <strain evidence="2">SCRP23</strain>
    </source>
</reference>
<evidence type="ECO:0000313" key="2">
    <source>
        <dbReference type="EMBL" id="KAG7382630.1"/>
    </source>
</evidence>
<name>A0A8T1VRN0_9STRA</name>
<evidence type="ECO:0000256" key="1">
    <source>
        <dbReference type="SAM" id="MobiDB-lite"/>
    </source>
</evidence>
<dbReference type="OrthoDB" id="94159at2759"/>
<feature type="region of interest" description="Disordered" evidence="1">
    <location>
        <begin position="156"/>
        <end position="217"/>
    </location>
</feature>
<gene>
    <name evidence="2" type="ORF">PHYBOEH_010403</name>
</gene>
<dbReference type="AlphaFoldDB" id="A0A8T1VRN0"/>
<accession>A0A8T1VRN0</accession>
<feature type="compositionally biased region" description="Acidic residues" evidence="1">
    <location>
        <begin position="102"/>
        <end position="112"/>
    </location>
</feature>